<dbReference type="EMBL" id="JADNYJ010000053">
    <property type="protein sequence ID" value="KAF8899500.1"/>
    <property type="molecule type" value="Genomic_DNA"/>
</dbReference>
<keyword evidence="2" id="KW-1185">Reference proteome</keyword>
<gene>
    <name evidence="1" type="ORF">CPB84DRAFT_1681297</name>
</gene>
<comment type="caution">
    <text evidence="1">The sequence shown here is derived from an EMBL/GenBank/DDBJ whole genome shotgun (WGS) entry which is preliminary data.</text>
</comment>
<sequence length="123" mass="14684">RPALRTKRLLSYAMFDFDYSIMLPLGMICTSYRLPYQRSWKFDFSPSHLSGQLPFLASLLDRMTTRNWENRFTASEALQFFEQMYSQLTEAELHQPVDGDQPLYSTPYYEYDLCTVLKKIYYN</sequence>
<dbReference type="Proteomes" id="UP000724874">
    <property type="component" value="Unassembled WGS sequence"/>
</dbReference>
<name>A0A9P5NNK6_GYMJU</name>
<dbReference type="InterPro" id="IPR011009">
    <property type="entry name" value="Kinase-like_dom_sf"/>
</dbReference>
<reference evidence="1" key="1">
    <citation type="submission" date="2020-11" db="EMBL/GenBank/DDBJ databases">
        <authorList>
            <consortium name="DOE Joint Genome Institute"/>
            <person name="Ahrendt S."/>
            <person name="Riley R."/>
            <person name="Andreopoulos W."/>
            <person name="LaButti K."/>
            <person name="Pangilinan J."/>
            <person name="Ruiz-duenas F.J."/>
            <person name="Barrasa J.M."/>
            <person name="Sanchez-Garcia M."/>
            <person name="Camarero S."/>
            <person name="Miyauchi S."/>
            <person name="Serrano A."/>
            <person name="Linde D."/>
            <person name="Babiker R."/>
            <person name="Drula E."/>
            <person name="Ayuso-Fernandez I."/>
            <person name="Pacheco R."/>
            <person name="Padilla G."/>
            <person name="Ferreira P."/>
            <person name="Barriuso J."/>
            <person name="Kellner H."/>
            <person name="Castanera R."/>
            <person name="Alfaro M."/>
            <person name="Ramirez L."/>
            <person name="Pisabarro A.G."/>
            <person name="Kuo A."/>
            <person name="Tritt A."/>
            <person name="Lipzen A."/>
            <person name="He G."/>
            <person name="Yan M."/>
            <person name="Ng V."/>
            <person name="Cullen D."/>
            <person name="Martin F."/>
            <person name="Rosso M.-N."/>
            <person name="Henrissat B."/>
            <person name="Hibbett D."/>
            <person name="Martinez A.T."/>
            <person name="Grigoriev I.V."/>
        </authorList>
    </citation>
    <scope>NUCLEOTIDE SEQUENCE</scope>
    <source>
        <strain evidence="1">AH 44721</strain>
    </source>
</reference>
<evidence type="ECO:0000313" key="1">
    <source>
        <dbReference type="EMBL" id="KAF8899500.1"/>
    </source>
</evidence>
<dbReference type="AlphaFoldDB" id="A0A9P5NNK6"/>
<feature type="non-terminal residue" evidence="1">
    <location>
        <position position="123"/>
    </location>
</feature>
<proteinExistence type="predicted"/>
<protein>
    <submittedName>
        <fullName evidence="1">Uncharacterized protein</fullName>
    </submittedName>
</protein>
<organism evidence="1 2">
    <name type="scientific">Gymnopilus junonius</name>
    <name type="common">Spectacular rustgill mushroom</name>
    <name type="synonym">Gymnopilus spectabilis subsp. junonius</name>
    <dbReference type="NCBI Taxonomy" id="109634"/>
    <lineage>
        <taxon>Eukaryota</taxon>
        <taxon>Fungi</taxon>
        <taxon>Dikarya</taxon>
        <taxon>Basidiomycota</taxon>
        <taxon>Agaricomycotina</taxon>
        <taxon>Agaricomycetes</taxon>
        <taxon>Agaricomycetidae</taxon>
        <taxon>Agaricales</taxon>
        <taxon>Agaricineae</taxon>
        <taxon>Hymenogastraceae</taxon>
        <taxon>Gymnopilus</taxon>
    </lineage>
</organism>
<accession>A0A9P5NNK6</accession>
<evidence type="ECO:0000313" key="2">
    <source>
        <dbReference type="Proteomes" id="UP000724874"/>
    </source>
</evidence>
<dbReference type="SUPFAM" id="SSF56112">
    <property type="entry name" value="Protein kinase-like (PK-like)"/>
    <property type="match status" value="1"/>
</dbReference>
<dbReference type="OrthoDB" id="2722301at2759"/>